<dbReference type="EMBL" id="UINC01075868">
    <property type="protein sequence ID" value="SVC14477.1"/>
    <property type="molecule type" value="Genomic_DNA"/>
</dbReference>
<dbReference type="Pfam" id="PF07314">
    <property type="entry name" value="Lit"/>
    <property type="match status" value="1"/>
</dbReference>
<feature type="transmembrane region" description="Helical" evidence="1">
    <location>
        <begin position="203"/>
        <end position="224"/>
    </location>
</feature>
<evidence type="ECO:0000313" key="2">
    <source>
        <dbReference type="EMBL" id="SVC14477.1"/>
    </source>
</evidence>
<organism evidence="2">
    <name type="scientific">marine metagenome</name>
    <dbReference type="NCBI Taxonomy" id="408172"/>
    <lineage>
        <taxon>unclassified sequences</taxon>
        <taxon>metagenomes</taxon>
        <taxon>ecological metagenomes</taxon>
    </lineage>
</organism>
<keyword evidence="1" id="KW-0472">Membrane</keyword>
<reference evidence="2" key="1">
    <citation type="submission" date="2018-05" db="EMBL/GenBank/DDBJ databases">
        <authorList>
            <person name="Lanie J.A."/>
            <person name="Ng W.-L."/>
            <person name="Kazmierczak K.M."/>
            <person name="Andrzejewski T.M."/>
            <person name="Davidsen T.M."/>
            <person name="Wayne K.J."/>
            <person name="Tettelin H."/>
            <person name="Glass J.I."/>
            <person name="Rusch D."/>
            <person name="Podicherti R."/>
            <person name="Tsui H.-C.T."/>
            <person name="Winkler M.E."/>
        </authorList>
    </citation>
    <scope>NUCLEOTIDE SEQUENCE</scope>
</reference>
<feature type="transmembrane region" description="Helical" evidence="1">
    <location>
        <begin position="139"/>
        <end position="161"/>
    </location>
</feature>
<keyword evidence="1" id="KW-0812">Transmembrane</keyword>
<keyword evidence="1" id="KW-1133">Transmembrane helix</keyword>
<protein>
    <recommendedName>
        <fullName evidence="3">TIGR01906 family membrane protein</fullName>
    </recommendedName>
</protein>
<sequence length="234" mass="26606">MNRLAWIPTFLFIFAVPLFLVTASVTWAFNDPGVYNRGFHKYRISLTSGITEEDLRQVGGQIRHYFNSTDEPLMVNTQVYGEDRELFNQREVQHMRDVKRLVWWVYAAAIVSGIYLLAATAWGAAVYQRGFLDVLAQRVIRGVALMVVLVVFVGGFALAGFDTLFLRFHQLAFANDLWQLNPRRDYLLIIFPQGFWFDATMRVVALTVAGTVALTLIAGGHLLWQRKTGRGSVQ</sequence>
<dbReference type="AlphaFoldDB" id="A0A382JU32"/>
<accession>A0A382JU32</accession>
<dbReference type="InterPro" id="IPR010178">
    <property type="entry name" value="Lit"/>
</dbReference>
<feature type="transmembrane region" description="Helical" evidence="1">
    <location>
        <begin position="103"/>
        <end position="127"/>
    </location>
</feature>
<evidence type="ECO:0000256" key="1">
    <source>
        <dbReference type="SAM" id="Phobius"/>
    </source>
</evidence>
<evidence type="ECO:0008006" key="3">
    <source>
        <dbReference type="Google" id="ProtNLM"/>
    </source>
</evidence>
<proteinExistence type="predicted"/>
<dbReference type="NCBIfam" id="TIGR01906">
    <property type="entry name" value="integ_TIGR01906"/>
    <property type="match status" value="1"/>
</dbReference>
<name>A0A382JU32_9ZZZZ</name>
<gene>
    <name evidence="2" type="ORF">METZ01_LOCUS267331</name>
</gene>